<gene>
    <name evidence="1" type="ORF">ACCI49_00395</name>
</gene>
<dbReference type="RefSeq" id="WP_371836982.1">
    <property type="nucleotide sequence ID" value="NZ_JBGMEK010000001.1"/>
</dbReference>
<accession>A0ABV4NTQ6</accession>
<dbReference type="Proteomes" id="UP001569428">
    <property type="component" value="Unassembled WGS sequence"/>
</dbReference>
<reference evidence="1 2" key="1">
    <citation type="submission" date="2024-08" db="EMBL/GenBank/DDBJ databases">
        <authorList>
            <person name="Ishaq N."/>
        </authorList>
    </citation>
    <scope>NUCLEOTIDE SEQUENCE [LARGE SCALE GENOMIC DNA]</scope>
    <source>
        <strain evidence="1 2">DSM 18651</strain>
    </source>
</reference>
<evidence type="ECO:0000313" key="1">
    <source>
        <dbReference type="EMBL" id="MFA0809361.1"/>
    </source>
</evidence>
<proteinExistence type="predicted"/>
<keyword evidence="2" id="KW-1185">Reference proteome</keyword>
<organism evidence="1 2">
    <name type="scientific">Microbulbifer epialgicus</name>
    <dbReference type="NCBI Taxonomy" id="393907"/>
    <lineage>
        <taxon>Bacteria</taxon>
        <taxon>Pseudomonadati</taxon>
        <taxon>Pseudomonadota</taxon>
        <taxon>Gammaproteobacteria</taxon>
        <taxon>Cellvibrionales</taxon>
        <taxon>Microbulbiferaceae</taxon>
        <taxon>Microbulbifer</taxon>
    </lineage>
</organism>
<sequence>MKNKIYMVLMEALSEIEDSISCGFKVLSIGDQGGRVEFEDRYQLSVVPDGDNFELAIYGVDGRLAPELFDDSDNVHDVKRGSDTYDIHYYLKKLSSTKTLTERLWASEEADELTNQAAWRIEQLEVDLKAALQNKVQA</sequence>
<comment type="caution">
    <text evidence="1">The sequence shown here is derived from an EMBL/GenBank/DDBJ whole genome shotgun (WGS) entry which is preliminary data.</text>
</comment>
<dbReference type="EMBL" id="JBGMEK010000001">
    <property type="protein sequence ID" value="MFA0809361.1"/>
    <property type="molecule type" value="Genomic_DNA"/>
</dbReference>
<evidence type="ECO:0000313" key="2">
    <source>
        <dbReference type="Proteomes" id="UP001569428"/>
    </source>
</evidence>
<protein>
    <submittedName>
        <fullName evidence="1">Uncharacterized protein</fullName>
    </submittedName>
</protein>
<name>A0ABV4NTQ6_9GAMM</name>